<dbReference type="Gene3D" id="3.90.1200.10">
    <property type="match status" value="1"/>
</dbReference>
<dbReference type="EMBL" id="BAAAOS010000019">
    <property type="protein sequence ID" value="GAA1573756.1"/>
    <property type="molecule type" value="Genomic_DNA"/>
</dbReference>
<keyword evidence="3" id="KW-1185">Reference proteome</keyword>
<name>A0ABP4P4S2_9ACTN</name>
<organism evidence="2 3">
    <name type="scientific">Kribbella sancticallisti</name>
    <dbReference type="NCBI Taxonomy" id="460087"/>
    <lineage>
        <taxon>Bacteria</taxon>
        <taxon>Bacillati</taxon>
        <taxon>Actinomycetota</taxon>
        <taxon>Actinomycetes</taxon>
        <taxon>Propionibacteriales</taxon>
        <taxon>Kribbellaceae</taxon>
        <taxon>Kribbella</taxon>
    </lineage>
</organism>
<dbReference type="Proteomes" id="UP001500393">
    <property type="component" value="Unassembled WGS sequence"/>
</dbReference>
<gene>
    <name evidence="2" type="ORF">GCM10009789_28990</name>
</gene>
<evidence type="ECO:0000259" key="1">
    <source>
        <dbReference type="PROSITE" id="PS50011"/>
    </source>
</evidence>
<dbReference type="InterPro" id="IPR002575">
    <property type="entry name" value="Aminoglycoside_PTrfase"/>
</dbReference>
<dbReference type="Pfam" id="PF01636">
    <property type="entry name" value="APH"/>
    <property type="match status" value="1"/>
</dbReference>
<comment type="caution">
    <text evidence="2">The sequence shown here is derived from an EMBL/GenBank/DDBJ whole genome shotgun (WGS) entry which is preliminary data.</text>
</comment>
<feature type="domain" description="Protein kinase" evidence="1">
    <location>
        <begin position="24"/>
        <end position="302"/>
    </location>
</feature>
<dbReference type="InterPro" id="IPR011009">
    <property type="entry name" value="Kinase-like_dom_sf"/>
</dbReference>
<dbReference type="SUPFAM" id="SSF56112">
    <property type="entry name" value="Protein kinase-like (PK-like)"/>
    <property type="match status" value="1"/>
</dbReference>
<dbReference type="InterPro" id="IPR000719">
    <property type="entry name" value="Prot_kinase_dom"/>
</dbReference>
<accession>A0ABP4P4S2</accession>
<sequence>MDAAMEYFEKQAAGPVELIGQGMEGAVYDLGGGQVGKVWFNRTPDEVLPLQEFLDELKAQDLPFRTPEISAVDEVGERAVSIEAKLVGTPLSQALESGRVSQQQGLDMFVDVVAALATTHAGSASRTLPVVEESAPFWRYRVSWGDALAGLVSRRADKSQHYLQADVEGFEELVDHVLAKLALLELRNLQIVHGDICTPNLLVDDDGRLALLDWGFYTTAGDNTFDASTAAGFYDMYGPDARAIDDQLLGRFEELGHDRGRMYLYRAAYAITTATIYSEDGSDGHYTWCVNNLNREDLRAAL</sequence>
<protein>
    <recommendedName>
        <fullName evidence="1">Protein kinase domain-containing protein</fullName>
    </recommendedName>
</protein>
<dbReference type="PROSITE" id="PS50011">
    <property type="entry name" value="PROTEIN_KINASE_DOM"/>
    <property type="match status" value="1"/>
</dbReference>
<proteinExistence type="predicted"/>
<evidence type="ECO:0000313" key="3">
    <source>
        <dbReference type="Proteomes" id="UP001500393"/>
    </source>
</evidence>
<evidence type="ECO:0000313" key="2">
    <source>
        <dbReference type="EMBL" id="GAA1573756.1"/>
    </source>
</evidence>
<reference evidence="3" key="1">
    <citation type="journal article" date="2019" name="Int. J. Syst. Evol. Microbiol.">
        <title>The Global Catalogue of Microorganisms (GCM) 10K type strain sequencing project: providing services to taxonomists for standard genome sequencing and annotation.</title>
        <authorList>
            <consortium name="The Broad Institute Genomics Platform"/>
            <consortium name="The Broad Institute Genome Sequencing Center for Infectious Disease"/>
            <person name="Wu L."/>
            <person name="Ma J."/>
        </authorList>
    </citation>
    <scope>NUCLEOTIDE SEQUENCE [LARGE SCALE GENOMIC DNA]</scope>
    <source>
        <strain evidence="3">JCM 14969</strain>
    </source>
</reference>